<dbReference type="Pfam" id="PF03466">
    <property type="entry name" value="LysR_substrate"/>
    <property type="match status" value="1"/>
</dbReference>
<evidence type="ECO:0000256" key="2">
    <source>
        <dbReference type="ARBA" id="ARBA00023015"/>
    </source>
</evidence>
<dbReference type="AlphaFoldDB" id="A0A1S2NBY4"/>
<feature type="domain" description="HTH lysR-type" evidence="6">
    <location>
        <begin position="2"/>
        <end position="59"/>
    </location>
</feature>
<name>A0A1S2NBY4_9BURK</name>
<dbReference type="EMBL" id="JRYB01000001">
    <property type="protein sequence ID" value="OIJ42353.1"/>
    <property type="molecule type" value="Genomic_DNA"/>
</dbReference>
<comment type="similarity">
    <text evidence="1">Belongs to the LysR transcriptional regulatory family.</text>
</comment>
<dbReference type="Gene3D" id="1.10.10.10">
    <property type="entry name" value="Winged helix-like DNA-binding domain superfamily/Winged helix DNA-binding domain"/>
    <property type="match status" value="1"/>
</dbReference>
<sequence length="300" mass="32520">MINYKHLQYFHAVATAGSVARAAEQLHVSPQAISTQLQVLEDQLGEELLRKKGRGLALTEAGKTVLRYADQIFSLGNELEQAVRRGVFTETETLRVGLCDVIAKTMAFRLLQPARDAGLAMHLVCREGRFADLMEDLSAHRLDLLISDQGLPPGGAVRGHSHLLGSSTVTVVAHPEVCRRWAGPFPQRLKDAPFLMPGEDAALHSQLRAWLEAHGLRPIVVGEFDDGALLGSFAGAGAGFMVAPTVLADALCAQYGLEQVGVIDSIVEQIYAVTVERRVHHPALRRILERAASAFGERAA</sequence>
<protein>
    <submittedName>
        <fullName evidence="7">Bacterial regulatory helix-turn-helix, lysR family protein</fullName>
    </submittedName>
</protein>
<gene>
    <name evidence="7" type="ORF">LO55_4627</name>
</gene>
<evidence type="ECO:0000256" key="4">
    <source>
        <dbReference type="ARBA" id="ARBA00023159"/>
    </source>
</evidence>
<keyword evidence="2" id="KW-0805">Transcription regulation</keyword>
<reference evidence="7 8" key="1">
    <citation type="submission" date="2014-10" db="EMBL/GenBank/DDBJ databases">
        <authorList>
            <person name="Seo M.-J."/>
            <person name="Seok Y.J."/>
            <person name="Cha I.-T."/>
        </authorList>
    </citation>
    <scope>NUCLEOTIDE SEQUENCE [LARGE SCALE GENOMIC DNA]</scope>
    <source>
        <strain evidence="7 8">NEU</strain>
    </source>
</reference>
<dbReference type="SUPFAM" id="SSF53850">
    <property type="entry name" value="Periplasmic binding protein-like II"/>
    <property type="match status" value="1"/>
</dbReference>
<dbReference type="SUPFAM" id="SSF46785">
    <property type="entry name" value="Winged helix' DNA-binding domain"/>
    <property type="match status" value="1"/>
</dbReference>
<evidence type="ECO:0000256" key="1">
    <source>
        <dbReference type="ARBA" id="ARBA00009437"/>
    </source>
</evidence>
<dbReference type="PANTHER" id="PTHR30293">
    <property type="entry name" value="TRANSCRIPTIONAL REGULATORY PROTEIN NAC-RELATED"/>
    <property type="match status" value="1"/>
</dbReference>
<dbReference type="GO" id="GO:0003677">
    <property type="term" value="F:DNA binding"/>
    <property type="evidence" value="ECO:0007669"/>
    <property type="project" value="UniProtKB-KW"/>
</dbReference>
<organism evidence="7 8">
    <name type="scientific">Massilia timonae</name>
    <dbReference type="NCBI Taxonomy" id="47229"/>
    <lineage>
        <taxon>Bacteria</taxon>
        <taxon>Pseudomonadati</taxon>
        <taxon>Pseudomonadota</taxon>
        <taxon>Betaproteobacteria</taxon>
        <taxon>Burkholderiales</taxon>
        <taxon>Oxalobacteraceae</taxon>
        <taxon>Telluria group</taxon>
        <taxon>Massilia</taxon>
    </lineage>
</organism>
<dbReference type="Proteomes" id="UP000180246">
    <property type="component" value="Unassembled WGS sequence"/>
</dbReference>
<dbReference type="InterPro" id="IPR005119">
    <property type="entry name" value="LysR_subst-bd"/>
</dbReference>
<keyword evidence="3" id="KW-0238">DNA-binding</keyword>
<dbReference type="PANTHER" id="PTHR30293:SF2">
    <property type="entry name" value="TRANSCRIPTIONAL ACTIVATOR PROTEIN NHAR"/>
    <property type="match status" value="1"/>
</dbReference>
<dbReference type="InterPro" id="IPR036390">
    <property type="entry name" value="WH_DNA-bd_sf"/>
</dbReference>
<dbReference type="Pfam" id="PF00126">
    <property type="entry name" value="HTH_1"/>
    <property type="match status" value="1"/>
</dbReference>
<proteinExistence type="inferred from homology"/>
<dbReference type="PROSITE" id="PS50931">
    <property type="entry name" value="HTH_LYSR"/>
    <property type="match status" value="1"/>
</dbReference>
<comment type="caution">
    <text evidence="7">The sequence shown here is derived from an EMBL/GenBank/DDBJ whole genome shotgun (WGS) entry which is preliminary data.</text>
</comment>
<keyword evidence="4" id="KW-0010">Activator</keyword>
<evidence type="ECO:0000256" key="3">
    <source>
        <dbReference type="ARBA" id="ARBA00023125"/>
    </source>
</evidence>
<dbReference type="Gene3D" id="3.40.190.10">
    <property type="entry name" value="Periplasmic binding protein-like II"/>
    <property type="match status" value="2"/>
</dbReference>
<dbReference type="FunFam" id="1.10.10.10:FF:000001">
    <property type="entry name" value="LysR family transcriptional regulator"/>
    <property type="match status" value="1"/>
</dbReference>
<dbReference type="GO" id="GO:0003700">
    <property type="term" value="F:DNA-binding transcription factor activity"/>
    <property type="evidence" value="ECO:0007669"/>
    <property type="project" value="InterPro"/>
</dbReference>
<dbReference type="RefSeq" id="WP_071363233.1">
    <property type="nucleotide sequence ID" value="NZ_DALZDZ010000010.1"/>
</dbReference>
<dbReference type="InterPro" id="IPR000847">
    <property type="entry name" value="LysR_HTH_N"/>
</dbReference>
<evidence type="ECO:0000313" key="8">
    <source>
        <dbReference type="Proteomes" id="UP000180246"/>
    </source>
</evidence>
<accession>A0A1S2NBY4</accession>
<evidence type="ECO:0000313" key="7">
    <source>
        <dbReference type="EMBL" id="OIJ42353.1"/>
    </source>
</evidence>
<evidence type="ECO:0000256" key="5">
    <source>
        <dbReference type="ARBA" id="ARBA00023163"/>
    </source>
</evidence>
<evidence type="ECO:0000259" key="6">
    <source>
        <dbReference type="PROSITE" id="PS50931"/>
    </source>
</evidence>
<dbReference type="InterPro" id="IPR036388">
    <property type="entry name" value="WH-like_DNA-bd_sf"/>
</dbReference>
<dbReference type="GO" id="GO:2000142">
    <property type="term" value="P:regulation of DNA-templated transcription initiation"/>
    <property type="evidence" value="ECO:0007669"/>
    <property type="project" value="TreeGrafter"/>
</dbReference>
<keyword evidence="5" id="KW-0804">Transcription</keyword>